<reference evidence="3" key="1">
    <citation type="submission" date="2018-03" db="EMBL/GenBank/DDBJ databases">
        <title>Genomic analysis of the strain SH-1 isolated from shrimp intestine.</title>
        <authorList>
            <person name="Kim Y.-S."/>
            <person name="Kim S.-E."/>
            <person name="Kim K.-H."/>
        </authorList>
    </citation>
    <scope>NUCLEOTIDE SEQUENCE [LARGE SCALE GENOMIC DNA]</scope>
    <source>
        <strain evidence="3">SH-1</strain>
    </source>
</reference>
<dbReference type="RefSeq" id="WP_106473067.1">
    <property type="nucleotide sequence ID" value="NZ_CP027665.1"/>
</dbReference>
<keyword evidence="3" id="KW-1185">Reference proteome</keyword>
<gene>
    <name evidence="2" type="ORF">C6Y53_14345</name>
</gene>
<evidence type="ECO:0000256" key="1">
    <source>
        <dbReference type="SAM" id="SignalP"/>
    </source>
</evidence>
<protein>
    <recommendedName>
        <fullName evidence="4">Lipoprotein</fullName>
    </recommendedName>
</protein>
<dbReference type="Pfam" id="PF20569">
    <property type="entry name" value="DUF6778"/>
    <property type="match status" value="1"/>
</dbReference>
<dbReference type="Proteomes" id="UP000237655">
    <property type="component" value="Chromosome"/>
</dbReference>
<feature type="chain" id="PRO_5015583480" description="Lipoprotein" evidence="1">
    <location>
        <begin position="18"/>
        <end position="202"/>
    </location>
</feature>
<feature type="signal peptide" evidence="1">
    <location>
        <begin position="1"/>
        <end position="17"/>
    </location>
</feature>
<dbReference type="InterPro" id="IPR046705">
    <property type="entry name" value="DUF6778"/>
</dbReference>
<sequence>MKRRTFLTMTGMTALLAACGQWKVGYDNAPDAAQAAGWRVTSVRVTVPQSLSVSEENVLAPRADIVWQGEPAGDRRAQVAQIVETGARRGAAGLKGGRPVRLDITMLRFHALTQRAREKLSSSGVHSIDMTVRVIDVATGQVLAEEPRLEADLPALSGKQAIAADQQGQTQKVRITNHIAVVIASWLGTGPDARGSFSRIGV</sequence>
<evidence type="ECO:0000313" key="2">
    <source>
        <dbReference type="EMBL" id="AVO38756.1"/>
    </source>
</evidence>
<dbReference type="AlphaFoldDB" id="A0A2S0MSB6"/>
<dbReference type="PROSITE" id="PS51257">
    <property type="entry name" value="PROKAR_LIPOPROTEIN"/>
    <property type="match status" value="1"/>
</dbReference>
<dbReference type="KEGG" id="thas:C6Y53_14345"/>
<evidence type="ECO:0008006" key="4">
    <source>
        <dbReference type="Google" id="ProtNLM"/>
    </source>
</evidence>
<evidence type="ECO:0000313" key="3">
    <source>
        <dbReference type="Proteomes" id="UP000237655"/>
    </source>
</evidence>
<name>A0A2S0MSB6_9RHOB</name>
<proteinExistence type="predicted"/>
<dbReference type="InterPro" id="IPR006311">
    <property type="entry name" value="TAT_signal"/>
</dbReference>
<dbReference type="PROSITE" id="PS51318">
    <property type="entry name" value="TAT"/>
    <property type="match status" value="1"/>
</dbReference>
<organism evidence="2 3">
    <name type="scientific">Pukyongiella litopenaei</name>
    <dbReference type="NCBI Taxonomy" id="2605946"/>
    <lineage>
        <taxon>Bacteria</taxon>
        <taxon>Pseudomonadati</taxon>
        <taxon>Pseudomonadota</taxon>
        <taxon>Alphaproteobacteria</taxon>
        <taxon>Rhodobacterales</taxon>
        <taxon>Paracoccaceae</taxon>
        <taxon>Pukyongiella</taxon>
    </lineage>
</organism>
<dbReference type="EMBL" id="CP027665">
    <property type="protein sequence ID" value="AVO38756.1"/>
    <property type="molecule type" value="Genomic_DNA"/>
</dbReference>
<keyword evidence="1" id="KW-0732">Signal</keyword>
<accession>A0A2S0MSB6</accession>